<evidence type="ECO:0000313" key="2">
    <source>
        <dbReference type="WBParaSite" id="nRc.2.0.1.t32269-RA"/>
    </source>
</evidence>
<keyword evidence="1" id="KW-1185">Reference proteome</keyword>
<proteinExistence type="predicted"/>
<dbReference type="AlphaFoldDB" id="A0A915K1S4"/>
<accession>A0A915K1S4</accession>
<dbReference type="WBParaSite" id="nRc.2.0.1.t32269-RA">
    <property type="protein sequence ID" value="nRc.2.0.1.t32269-RA"/>
    <property type="gene ID" value="nRc.2.0.1.g32269"/>
</dbReference>
<protein>
    <submittedName>
        <fullName evidence="2">Uncharacterized protein</fullName>
    </submittedName>
</protein>
<sequence>LKPDGAPRGAAKITKSYSYFKGGTTRRRAAPAGAAFYLTPSKIAEVMYYPELTLFKITLKGTPSIVISVLQQIWDQLLSMDQSTII</sequence>
<name>A0A915K1S4_ROMCU</name>
<organism evidence="1 2">
    <name type="scientific">Romanomermis culicivorax</name>
    <name type="common">Nematode worm</name>
    <dbReference type="NCBI Taxonomy" id="13658"/>
    <lineage>
        <taxon>Eukaryota</taxon>
        <taxon>Metazoa</taxon>
        <taxon>Ecdysozoa</taxon>
        <taxon>Nematoda</taxon>
        <taxon>Enoplea</taxon>
        <taxon>Dorylaimia</taxon>
        <taxon>Mermithida</taxon>
        <taxon>Mermithoidea</taxon>
        <taxon>Mermithidae</taxon>
        <taxon>Romanomermis</taxon>
    </lineage>
</organism>
<evidence type="ECO:0000313" key="1">
    <source>
        <dbReference type="Proteomes" id="UP000887565"/>
    </source>
</evidence>
<reference evidence="2" key="1">
    <citation type="submission" date="2022-11" db="UniProtKB">
        <authorList>
            <consortium name="WormBaseParasite"/>
        </authorList>
    </citation>
    <scope>IDENTIFICATION</scope>
</reference>
<dbReference type="Proteomes" id="UP000887565">
    <property type="component" value="Unplaced"/>
</dbReference>